<dbReference type="Gene3D" id="3.20.20.80">
    <property type="entry name" value="Glycosidases"/>
    <property type="match status" value="1"/>
</dbReference>
<evidence type="ECO:0000256" key="1">
    <source>
        <dbReference type="ARBA" id="ARBA00022801"/>
    </source>
</evidence>
<proteinExistence type="predicted"/>
<comment type="caution">
    <text evidence="3">The sequence shown here is derived from an EMBL/GenBank/DDBJ whole genome shotgun (WGS) entry which is preliminary data.</text>
</comment>
<evidence type="ECO:0008006" key="5">
    <source>
        <dbReference type="Google" id="ProtNLM"/>
    </source>
</evidence>
<reference evidence="3 4" key="1">
    <citation type="submission" date="2024-01" db="EMBL/GenBank/DDBJ databases">
        <title>The genomes of 5 underutilized Papilionoideae crops provide insights into root nodulation and disease resistanc.</title>
        <authorList>
            <person name="Jiang F."/>
        </authorList>
    </citation>
    <scope>NUCLEOTIDE SEQUENCE [LARGE SCALE GENOMIC DNA]</scope>
    <source>
        <strain evidence="3">DUOXIRENSHENG_FW03</strain>
        <tissue evidence="3">Leaves</tissue>
    </source>
</reference>
<name>A0AAN9S824_PSOTE</name>
<keyword evidence="4" id="KW-1185">Reference proteome</keyword>
<protein>
    <recommendedName>
        <fullName evidence="5">Chitinase</fullName>
    </recommendedName>
</protein>
<dbReference type="InterPro" id="IPR050542">
    <property type="entry name" value="Glycosyl_Hydrlase18_Chitinase"/>
</dbReference>
<evidence type="ECO:0000313" key="4">
    <source>
        <dbReference type="Proteomes" id="UP001386955"/>
    </source>
</evidence>
<accession>A0AAN9S824</accession>
<sequence>MLFWMELILSLREDRLSTRTSLQGTSQAIASKTRNTGLFDYIWVQFYNSPPCQYTTGNVVNLQNSWALWTSKVPAGKIFLGLPASLNATNNGGYIPPSILISEVLTAIKNSTKY</sequence>
<dbReference type="AlphaFoldDB" id="A0AAN9S824"/>
<dbReference type="Proteomes" id="UP001386955">
    <property type="component" value="Unassembled WGS sequence"/>
</dbReference>
<evidence type="ECO:0000313" key="3">
    <source>
        <dbReference type="EMBL" id="KAK7391303.1"/>
    </source>
</evidence>
<dbReference type="GO" id="GO:0004568">
    <property type="term" value="F:chitinase activity"/>
    <property type="evidence" value="ECO:0007669"/>
    <property type="project" value="TreeGrafter"/>
</dbReference>
<keyword evidence="2" id="KW-0326">Glycosidase</keyword>
<dbReference type="GO" id="GO:0005576">
    <property type="term" value="C:extracellular region"/>
    <property type="evidence" value="ECO:0007669"/>
    <property type="project" value="TreeGrafter"/>
</dbReference>
<organism evidence="3 4">
    <name type="scientific">Psophocarpus tetragonolobus</name>
    <name type="common">Winged bean</name>
    <name type="synonym">Dolichos tetragonolobus</name>
    <dbReference type="NCBI Taxonomy" id="3891"/>
    <lineage>
        <taxon>Eukaryota</taxon>
        <taxon>Viridiplantae</taxon>
        <taxon>Streptophyta</taxon>
        <taxon>Embryophyta</taxon>
        <taxon>Tracheophyta</taxon>
        <taxon>Spermatophyta</taxon>
        <taxon>Magnoliopsida</taxon>
        <taxon>eudicotyledons</taxon>
        <taxon>Gunneridae</taxon>
        <taxon>Pentapetalae</taxon>
        <taxon>rosids</taxon>
        <taxon>fabids</taxon>
        <taxon>Fabales</taxon>
        <taxon>Fabaceae</taxon>
        <taxon>Papilionoideae</taxon>
        <taxon>50 kb inversion clade</taxon>
        <taxon>NPAAA clade</taxon>
        <taxon>indigoferoid/millettioid clade</taxon>
        <taxon>Phaseoleae</taxon>
        <taxon>Psophocarpus</taxon>
    </lineage>
</organism>
<evidence type="ECO:0000256" key="2">
    <source>
        <dbReference type="ARBA" id="ARBA00023295"/>
    </source>
</evidence>
<dbReference type="PANTHER" id="PTHR45708:SF49">
    <property type="entry name" value="ENDOCHITINASE"/>
    <property type="match status" value="1"/>
</dbReference>
<dbReference type="SUPFAM" id="SSF51445">
    <property type="entry name" value="(Trans)glycosidases"/>
    <property type="match status" value="1"/>
</dbReference>
<gene>
    <name evidence="3" type="ORF">VNO78_19717</name>
</gene>
<dbReference type="EMBL" id="JAYMYS010000005">
    <property type="protein sequence ID" value="KAK7391303.1"/>
    <property type="molecule type" value="Genomic_DNA"/>
</dbReference>
<dbReference type="PANTHER" id="PTHR45708">
    <property type="entry name" value="ENDOCHITINASE"/>
    <property type="match status" value="1"/>
</dbReference>
<dbReference type="InterPro" id="IPR017853">
    <property type="entry name" value="GH"/>
</dbReference>
<keyword evidence="1" id="KW-0378">Hydrolase</keyword>